<evidence type="ECO:0000256" key="1">
    <source>
        <dbReference type="ARBA" id="ARBA00010088"/>
    </source>
</evidence>
<evidence type="ECO:0000256" key="4">
    <source>
        <dbReference type="PIRSR" id="PIRSR001112-1"/>
    </source>
</evidence>
<feature type="active site" description="Proton acceptor" evidence="4">
    <location>
        <position position="343"/>
    </location>
</feature>
<evidence type="ECO:0000256" key="3">
    <source>
        <dbReference type="ARBA" id="ARBA00022801"/>
    </source>
</evidence>
<dbReference type="PANTHER" id="PTHR21661">
    <property type="entry name" value="EPOXIDE HYDROLASE 1-RELATED"/>
    <property type="match status" value="1"/>
</dbReference>
<protein>
    <submittedName>
        <fullName evidence="6">Pimeloyl-ACP methyl ester carboxylesterase</fullName>
    </submittedName>
</protein>
<dbReference type="InterPro" id="IPR000639">
    <property type="entry name" value="Epox_hydrolase-like"/>
</dbReference>
<dbReference type="Gene3D" id="3.40.50.1820">
    <property type="entry name" value="alpha/beta hydrolase"/>
    <property type="match status" value="1"/>
</dbReference>
<dbReference type="PRINTS" id="PR00412">
    <property type="entry name" value="EPOXHYDRLASE"/>
</dbReference>
<keyword evidence="3" id="KW-0378">Hydrolase</keyword>
<comment type="similarity">
    <text evidence="1">Belongs to the peptidase S33 family.</text>
</comment>
<dbReference type="Pfam" id="PF06441">
    <property type="entry name" value="EHN"/>
    <property type="match status" value="1"/>
</dbReference>
<feature type="active site" description="Proton donor" evidence="4">
    <location>
        <position position="294"/>
    </location>
</feature>
<dbReference type="Proteomes" id="UP000581769">
    <property type="component" value="Unassembled WGS sequence"/>
</dbReference>
<dbReference type="InterPro" id="IPR010497">
    <property type="entry name" value="Epoxide_hydro_N"/>
</dbReference>
<gene>
    <name evidence="6" type="ORF">BJY18_005698</name>
</gene>
<feature type="domain" description="Epoxide hydrolase N-terminal" evidence="5">
    <location>
        <begin position="11"/>
        <end position="108"/>
    </location>
</feature>
<feature type="active site" description="Nucleophile" evidence="4">
    <location>
        <position position="166"/>
    </location>
</feature>
<proteinExistence type="inferred from homology"/>
<dbReference type="PIRSF" id="PIRSF001112">
    <property type="entry name" value="Epoxide_hydrolase"/>
    <property type="match status" value="1"/>
</dbReference>
<dbReference type="InterPro" id="IPR016292">
    <property type="entry name" value="Epoxide_hydrolase"/>
</dbReference>
<reference evidence="6 7" key="1">
    <citation type="submission" date="2020-08" db="EMBL/GenBank/DDBJ databases">
        <title>Sequencing the genomes of 1000 actinobacteria strains.</title>
        <authorList>
            <person name="Klenk H.-P."/>
        </authorList>
    </citation>
    <scope>NUCLEOTIDE SEQUENCE [LARGE SCALE GENOMIC DNA]</scope>
    <source>
        <strain evidence="6 7">DSM 45859</strain>
    </source>
</reference>
<evidence type="ECO:0000313" key="6">
    <source>
        <dbReference type="EMBL" id="MBB4688213.1"/>
    </source>
</evidence>
<dbReference type="SUPFAM" id="SSF53474">
    <property type="entry name" value="alpha/beta-Hydrolases"/>
    <property type="match status" value="1"/>
</dbReference>
<dbReference type="GO" id="GO:0097176">
    <property type="term" value="P:epoxide metabolic process"/>
    <property type="evidence" value="ECO:0007669"/>
    <property type="project" value="TreeGrafter"/>
</dbReference>
<dbReference type="AlphaFoldDB" id="A0A840J2V9"/>
<organism evidence="6 7">
    <name type="scientific">Amycolatopsis jiangsuensis</name>
    <dbReference type="NCBI Taxonomy" id="1181879"/>
    <lineage>
        <taxon>Bacteria</taxon>
        <taxon>Bacillati</taxon>
        <taxon>Actinomycetota</taxon>
        <taxon>Actinomycetes</taxon>
        <taxon>Pseudonocardiales</taxon>
        <taxon>Pseudonocardiaceae</taxon>
        <taxon>Amycolatopsis</taxon>
    </lineage>
</organism>
<dbReference type="GO" id="GO:0004301">
    <property type="term" value="F:epoxide hydrolase activity"/>
    <property type="evidence" value="ECO:0007669"/>
    <property type="project" value="TreeGrafter"/>
</dbReference>
<evidence type="ECO:0000256" key="2">
    <source>
        <dbReference type="ARBA" id="ARBA00022797"/>
    </source>
</evidence>
<dbReference type="EMBL" id="JACHMG010000001">
    <property type="protein sequence ID" value="MBB4688213.1"/>
    <property type="molecule type" value="Genomic_DNA"/>
</dbReference>
<dbReference type="PANTHER" id="PTHR21661:SF35">
    <property type="entry name" value="EPOXIDE HYDROLASE"/>
    <property type="match status" value="1"/>
</dbReference>
<evidence type="ECO:0000259" key="5">
    <source>
        <dbReference type="Pfam" id="PF06441"/>
    </source>
</evidence>
<sequence length="368" mass="40988">MSNDAPDAPAAVTPEAIYDLRRRLDGYRPARVAAAPGWSRGVPLDYLGVLVEYWRTHYDWTVHEDRIRRLPWVIAGGEHKLRLVHQRVGAEAPTLVLLHGWPDSILRFDRILPELADVNLVIPALPGFPFALPLPDGGLGSVAMATLVGEALEDLGYPRYTLSAGDIGCDVAEALAAQRRAEVASLHVTDISQIHYLVNPPTDLSETELAYTRHGTDWQRREGGYMHEQATKPQTIAVPLSDSPVGLAAWILEKLHGWTDCGNDVESVFSRDELLTWISAYWFDGCIGTSFEPYTVGADMNWAPITAPTAATIFPKDLVNAPREFAERYFDIRWWREFDHGGHFAAFEHPADYLTGVRAALELAEQNQ</sequence>
<dbReference type="InterPro" id="IPR029058">
    <property type="entry name" value="AB_hydrolase_fold"/>
</dbReference>
<keyword evidence="7" id="KW-1185">Reference proteome</keyword>
<keyword evidence="2" id="KW-0058">Aromatic hydrocarbons catabolism</keyword>
<name>A0A840J2V9_9PSEU</name>
<comment type="caution">
    <text evidence="6">The sequence shown here is derived from an EMBL/GenBank/DDBJ whole genome shotgun (WGS) entry which is preliminary data.</text>
</comment>
<accession>A0A840J2V9</accession>
<evidence type="ECO:0000313" key="7">
    <source>
        <dbReference type="Proteomes" id="UP000581769"/>
    </source>
</evidence>
<dbReference type="RefSeq" id="WP_184782937.1">
    <property type="nucleotide sequence ID" value="NZ_JACHMG010000001.1"/>
</dbReference>